<name>A0A6I4P6I2_9MICO</name>
<evidence type="ECO:0000256" key="1">
    <source>
        <dbReference type="SAM" id="Coils"/>
    </source>
</evidence>
<sequence>MTEPADHDANVLGIRVDPDASIDELRERCAELIHEQLRLRDQISGLTAERDELARRMEAAADVDHWSLITRIDELEVRLRQANHLLADEKAQRNRERDEVKASNSWRIGNAIVRPVSAITGRGRGRA</sequence>
<keyword evidence="3" id="KW-1185">Reference proteome</keyword>
<dbReference type="AlphaFoldDB" id="A0A6I4P6I2"/>
<gene>
    <name evidence="2" type="ORF">GB864_11855</name>
</gene>
<organism evidence="2 3">
    <name type="scientific">Agromyces seonyuensis</name>
    <dbReference type="NCBI Taxonomy" id="2662446"/>
    <lineage>
        <taxon>Bacteria</taxon>
        <taxon>Bacillati</taxon>
        <taxon>Actinomycetota</taxon>
        <taxon>Actinomycetes</taxon>
        <taxon>Micrococcales</taxon>
        <taxon>Microbacteriaceae</taxon>
        <taxon>Agromyces</taxon>
    </lineage>
</organism>
<evidence type="ECO:0000313" key="2">
    <source>
        <dbReference type="EMBL" id="MWB99237.1"/>
    </source>
</evidence>
<accession>A0A6I4P6I2</accession>
<dbReference type="EMBL" id="WSTA01000052">
    <property type="protein sequence ID" value="MWB99237.1"/>
    <property type="molecule type" value="Genomic_DNA"/>
</dbReference>
<keyword evidence="1" id="KW-0175">Coiled coil</keyword>
<comment type="caution">
    <text evidence="2">The sequence shown here is derived from an EMBL/GenBank/DDBJ whole genome shotgun (WGS) entry which is preliminary data.</text>
</comment>
<dbReference type="RefSeq" id="WP_160425298.1">
    <property type="nucleotide sequence ID" value="NZ_WSTA01000052.1"/>
</dbReference>
<reference evidence="2 3" key="1">
    <citation type="submission" date="2019-12" db="EMBL/GenBank/DDBJ databases">
        <authorList>
            <person name="Kim Y.S."/>
        </authorList>
    </citation>
    <scope>NUCLEOTIDE SEQUENCE [LARGE SCALE GENOMIC DNA]</scope>
    <source>
        <strain evidence="2 3">MMS17-SY077</strain>
    </source>
</reference>
<feature type="coiled-coil region" evidence="1">
    <location>
        <begin position="22"/>
        <end position="99"/>
    </location>
</feature>
<dbReference type="Gene3D" id="1.10.287.1490">
    <property type="match status" value="1"/>
</dbReference>
<dbReference type="Proteomes" id="UP000438182">
    <property type="component" value="Unassembled WGS sequence"/>
</dbReference>
<proteinExistence type="predicted"/>
<protein>
    <submittedName>
        <fullName evidence="2">Uncharacterized protein</fullName>
    </submittedName>
</protein>
<evidence type="ECO:0000313" key="3">
    <source>
        <dbReference type="Proteomes" id="UP000438182"/>
    </source>
</evidence>